<sequence>MSTRIITTTLTTGAAVLAASGPASAGVFPGDPLVGSSADVQRLSDMDMARDGTGALAFLANEGGETRAFVSRFVNGGFIGAERVDAGLPAVSGAAVAASNGGRVVAVFSAGGVIYGAVRPDGAQPWSAPTPIGSGTMPSVAMSLSGTAYTSFTNNGDVNVARLDRRTNAWAAVAGAFDVDPARDAGTGNKRSKVAISADGTGVVVWGEDGADGRTHVYARKVFGTNPSTRPQDLTLSELEGRPAGGADLPDVDAEDDSSFAWVVFRQSIVDANGASRLRTVARRQRGTEFDPPVVVDSFSVPADEDTLAPRIDLNGRGEGIATLSGASTNQPIAALLENDAFKRGQRYGTTNTSPAVTAAAVADNSDALLAWVQSPGADAPGVRLRPFDDFAPQPEAALSRPELGPVDPSRGFEVVADRAGSGVVAWVQSSPTLPGARSIVAGYLDRPPRAFAGYTAQSYRKLSRPKLAWGEAVDLWGPITYRVFLDGAQITELVGRTSWTPVQPIPDGVHRWQVQAIDRRGQITSSRVRLLRVDATPPELTVRISGERKARRALKVTIRAADVQNPTASGLSRVRIQWGGRDDHHDEGLQGHVHPPLSPRVVHAARQRDRQGRGRHGRHPLAEDRQEVSPCAPLGPWEQER</sequence>
<evidence type="ECO:0000313" key="3">
    <source>
        <dbReference type="EMBL" id="UUY02014.1"/>
    </source>
</evidence>
<dbReference type="Proteomes" id="UP001058860">
    <property type="component" value="Chromosome"/>
</dbReference>
<dbReference type="SUPFAM" id="SSF89372">
    <property type="entry name" value="Fucose-specific lectin"/>
    <property type="match status" value="1"/>
</dbReference>
<dbReference type="EMBL" id="CP088295">
    <property type="protein sequence ID" value="UUY02014.1"/>
    <property type="molecule type" value="Genomic_DNA"/>
</dbReference>
<organism evidence="3 4">
    <name type="scientific">Svornostia abyssi</name>
    <dbReference type="NCBI Taxonomy" id="2898438"/>
    <lineage>
        <taxon>Bacteria</taxon>
        <taxon>Bacillati</taxon>
        <taxon>Actinomycetota</taxon>
        <taxon>Thermoleophilia</taxon>
        <taxon>Solirubrobacterales</taxon>
        <taxon>Baekduiaceae</taxon>
        <taxon>Svornostia</taxon>
    </lineage>
</organism>
<dbReference type="RefSeq" id="WP_353862551.1">
    <property type="nucleotide sequence ID" value="NZ_CP088295.1"/>
</dbReference>
<evidence type="ECO:0000256" key="2">
    <source>
        <dbReference type="SAM" id="SignalP"/>
    </source>
</evidence>
<keyword evidence="2" id="KW-0732">Signal</keyword>
<evidence type="ECO:0000256" key="1">
    <source>
        <dbReference type="SAM" id="MobiDB-lite"/>
    </source>
</evidence>
<feature type="signal peptide" evidence="2">
    <location>
        <begin position="1"/>
        <end position="25"/>
    </location>
</feature>
<evidence type="ECO:0000313" key="4">
    <source>
        <dbReference type="Proteomes" id="UP001058860"/>
    </source>
</evidence>
<proteinExistence type="predicted"/>
<feature type="compositionally biased region" description="Basic and acidic residues" evidence="1">
    <location>
        <begin position="581"/>
        <end position="590"/>
    </location>
</feature>
<gene>
    <name evidence="3" type="ORF">LRS13_14950</name>
</gene>
<keyword evidence="4" id="KW-1185">Reference proteome</keyword>
<name>A0ABY5PBE9_9ACTN</name>
<feature type="region of interest" description="Disordered" evidence="1">
    <location>
        <begin position="227"/>
        <end position="246"/>
    </location>
</feature>
<accession>A0ABY5PBE9</accession>
<protein>
    <submittedName>
        <fullName evidence="3">Uncharacterized protein</fullName>
    </submittedName>
</protein>
<feature type="chain" id="PRO_5046997747" evidence="2">
    <location>
        <begin position="26"/>
        <end position="642"/>
    </location>
</feature>
<reference evidence="4" key="1">
    <citation type="submission" date="2021-11" db="EMBL/GenBank/DDBJ databases">
        <title>Cultivation dependent microbiological survey of springs from the worlds oldest radium mine currently devoted to the extraction of radon-saturated water.</title>
        <authorList>
            <person name="Kapinusova G."/>
            <person name="Smrhova T."/>
            <person name="Strejcek M."/>
            <person name="Suman J."/>
            <person name="Jani K."/>
            <person name="Pajer P."/>
            <person name="Uhlik O."/>
        </authorList>
    </citation>
    <scope>NUCLEOTIDE SEQUENCE [LARGE SCALE GENOMIC DNA]</scope>
    <source>
        <strain evidence="4">J379</strain>
    </source>
</reference>
<feature type="region of interest" description="Disordered" evidence="1">
    <location>
        <begin position="581"/>
        <end position="642"/>
    </location>
</feature>